<evidence type="ECO:0000313" key="2">
    <source>
        <dbReference type="EMBL" id="QPT44368.1"/>
    </source>
</evidence>
<keyword evidence="1" id="KW-0472">Membrane</keyword>
<evidence type="ECO:0000256" key="1">
    <source>
        <dbReference type="SAM" id="Phobius"/>
    </source>
</evidence>
<name>A0A7T3EZH9_MORNO</name>
<organism evidence="2 3">
    <name type="scientific">Moraxella nonliquefaciens</name>
    <dbReference type="NCBI Taxonomy" id="478"/>
    <lineage>
        <taxon>Bacteria</taxon>
        <taxon>Pseudomonadati</taxon>
        <taxon>Pseudomonadota</taxon>
        <taxon>Gammaproteobacteria</taxon>
        <taxon>Moraxellales</taxon>
        <taxon>Moraxellaceae</taxon>
        <taxon>Moraxella</taxon>
    </lineage>
</organism>
<reference evidence="2 3" key="1">
    <citation type="submission" date="2020-12" db="EMBL/GenBank/DDBJ databases">
        <title>FDA dAtabase for Regulatory Grade micrObial Sequences (FDA-ARGOS): Supporting development and validation of Infectious Disease Dx tests.</title>
        <authorList>
            <person name="Sproer C."/>
            <person name="Gronow S."/>
            <person name="Severitt S."/>
            <person name="Schroder I."/>
            <person name="Tallon L."/>
            <person name="Sadzewicz L."/>
            <person name="Zhao X."/>
            <person name="Boylan J."/>
            <person name="Ott S."/>
            <person name="Bowen H."/>
            <person name="Vavikolanu K."/>
            <person name="Mehta A."/>
            <person name="Aluvathingal J."/>
            <person name="Nadendla S."/>
            <person name="Lowell S."/>
            <person name="Myers T."/>
            <person name="Yan Y."/>
            <person name="Sichtig H."/>
        </authorList>
    </citation>
    <scope>NUCLEOTIDE SEQUENCE [LARGE SCALE GENOMIC DNA]</scope>
    <source>
        <strain evidence="2 3">FDAARGOS_869</strain>
    </source>
</reference>
<keyword evidence="1" id="KW-0812">Transmembrane</keyword>
<dbReference type="RefSeq" id="WP_066886188.1">
    <property type="nucleotide sequence ID" value="NZ_CP065728.1"/>
</dbReference>
<dbReference type="EMBL" id="CP065728">
    <property type="protein sequence ID" value="QPT44368.1"/>
    <property type="molecule type" value="Genomic_DNA"/>
</dbReference>
<proteinExistence type="predicted"/>
<feature type="transmembrane region" description="Helical" evidence="1">
    <location>
        <begin position="26"/>
        <end position="46"/>
    </location>
</feature>
<protein>
    <submittedName>
        <fullName evidence="2">Uncharacterized protein</fullName>
    </submittedName>
</protein>
<keyword evidence="1" id="KW-1133">Transmembrane helix</keyword>
<accession>A0A7T3EZH9</accession>
<sequence>MFDILSGLLSYNDESLSRLKSKKVQAFVSLFFGFLIFLSICVKEFFENSDSGLIIFSISVSVFSSVFVLVCFFIADFLKKL</sequence>
<evidence type="ECO:0000313" key="3">
    <source>
        <dbReference type="Proteomes" id="UP000594834"/>
    </source>
</evidence>
<gene>
    <name evidence="2" type="ORF">I6G26_09990</name>
</gene>
<keyword evidence="3" id="KW-1185">Reference proteome</keyword>
<feature type="transmembrane region" description="Helical" evidence="1">
    <location>
        <begin position="52"/>
        <end position="75"/>
    </location>
</feature>
<dbReference type="Proteomes" id="UP000594834">
    <property type="component" value="Chromosome"/>
</dbReference>